<dbReference type="PANTHER" id="PTHR33221">
    <property type="entry name" value="WINGED HELIX-TURN-HELIX TRANSCRIPTIONAL REGULATOR, RRF2 FAMILY"/>
    <property type="match status" value="1"/>
</dbReference>
<dbReference type="InterPro" id="IPR036390">
    <property type="entry name" value="WH_DNA-bd_sf"/>
</dbReference>
<dbReference type="KEGG" id="mmab:HQ865_25490"/>
<proteinExistence type="predicted"/>
<accession>A0A7D4UMK1</accession>
<dbReference type="EMBL" id="CP054139">
    <property type="protein sequence ID" value="QKJ32962.1"/>
    <property type="molecule type" value="Genomic_DNA"/>
</dbReference>
<dbReference type="NCBIfam" id="TIGR00738">
    <property type="entry name" value="rrf2_super"/>
    <property type="match status" value="1"/>
</dbReference>
<dbReference type="RefSeq" id="WP_173417607.1">
    <property type="nucleotide sequence ID" value="NZ_CP054139.1"/>
</dbReference>
<dbReference type="PANTHER" id="PTHR33221:SF15">
    <property type="entry name" value="HTH-TYPE TRANSCRIPTIONAL REGULATOR YWGB-RELATED"/>
    <property type="match status" value="1"/>
</dbReference>
<name>A0A7D4UMK1_9SPHI</name>
<dbReference type="Pfam" id="PF02082">
    <property type="entry name" value="Rrf2"/>
    <property type="match status" value="1"/>
</dbReference>
<protein>
    <submittedName>
        <fullName evidence="1">Rrf2 family transcriptional regulator</fullName>
    </submittedName>
</protein>
<dbReference type="InterPro" id="IPR000944">
    <property type="entry name" value="Tscrpt_reg_Rrf2"/>
</dbReference>
<dbReference type="GO" id="GO:0003700">
    <property type="term" value="F:DNA-binding transcription factor activity"/>
    <property type="evidence" value="ECO:0007669"/>
    <property type="project" value="TreeGrafter"/>
</dbReference>
<evidence type="ECO:0000313" key="1">
    <source>
        <dbReference type="EMBL" id="QKJ32962.1"/>
    </source>
</evidence>
<sequence length="144" mass="15558">MFSKSSEYAIRAAIYIAAEGTRDKKIGIGEICDHIVAPRHFTAKILQVLTKNHIISSQAGVNGGFYLDNGQPAISLIEIVKAVDGDGLFKGCGLGLKECSETEPCPIHHQFKPIRNAIIKMMHDATIAGMAAELKKGGGFLRKH</sequence>
<reference evidence="1 2" key="1">
    <citation type="submission" date="2020-05" db="EMBL/GenBank/DDBJ databases">
        <title>Mucilaginibacter mali sp. nov.</title>
        <authorList>
            <person name="Kim H.S."/>
            <person name="Lee K.C."/>
            <person name="Suh M.K."/>
            <person name="Kim J.-S."/>
            <person name="Han K.-I."/>
            <person name="Eom M.K."/>
            <person name="Shin Y.K."/>
            <person name="Lee J.-S."/>
        </authorList>
    </citation>
    <scope>NUCLEOTIDE SEQUENCE [LARGE SCALE GENOMIC DNA]</scope>
    <source>
        <strain evidence="1 2">G2-14</strain>
    </source>
</reference>
<dbReference type="InterPro" id="IPR036388">
    <property type="entry name" value="WH-like_DNA-bd_sf"/>
</dbReference>
<dbReference type="Gene3D" id="1.10.10.10">
    <property type="entry name" value="Winged helix-like DNA-binding domain superfamily/Winged helix DNA-binding domain"/>
    <property type="match status" value="1"/>
</dbReference>
<evidence type="ECO:0000313" key="2">
    <source>
        <dbReference type="Proteomes" id="UP000505355"/>
    </source>
</evidence>
<dbReference type="PROSITE" id="PS51197">
    <property type="entry name" value="HTH_RRF2_2"/>
    <property type="match status" value="1"/>
</dbReference>
<keyword evidence="2" id="KW-1185">Reference proteome</keyword>
<dbReference type="GO" id="GO:0005829">
    <property type="term" value="C:cytosol"/>
    <property type="evidence" value="ECO:0007669"/>
    <property type="project" value="TreeGrafter"/>
</dbReference>
<dbReference type="SUPFAM" id="SSF46785">
    <property type="entry name" value="Winged helix' DNA-binding domain"/>
    <property type="match status" value="1"/>
</dbReference>
<dbReference type="Proteomes" id="UP000505355">
    <property type="component" value="Chromosome"/>
</dbReference>
<dbReference type="AlphaFoldDB" id="A0A7D4UMK1"/>
<gene>
    <name evidence="1" type="ORF">HQ865_25490</name>
</gene>
<organism evidence="1 2">
    <name type="scientific">Mucilaginibacter mali</name>
    <dbReference type="NCBI Taxonomy" id="2740462"/>
    <lineage>
        <taxon>Bacteria</taxon>
        <taxon>Pseudomonadati</taxon>
        <taxon>Bacteroidota</taxon>
        <taxon>Sphingobacteriia</taxon>
        <taxon>Sphingobacteriales</taxon>
        <taxon>Sphingobacteriaceae</taxon>
        <taxon>Mucilaginibacter</taxon>
    </lineage>
</organism>